<dbReference type="SUPFAM" id="SSF55298">
    <property type="entry name" value="YjgF-like"/>
    <property type="match status" value="1"/>
</dbReference>
<protein>
    <submittedName>
        <fullName evidence="2">RidA family protein</fullName>
    </submittedName>
</protein>
<dbReference type="PANTHER" id="PTHR11803">
    <property type="entry name" value="2-IMINOBUTANOATE/2-IMINOPROPANOATE DEAMINASE RIDA"/>
    <property type="match status" value="1"/>
</dbReference>
<evidence type="ECO:0000256" key="1">
    <source>
        <dbReference type="ARBA" id="ARBA00010552"/>
    </source>
</evidence>
<dbReference type="PANTHER" id="PTHR11803:SF58">
    <property type="entry name" value="PROTEIN HMF1-RELATED"/>
    <property type="match status" value="1"/>
</dbReference>
<dbReference type="EMBL" id="JADKNH010000002">
    <property type="protein sequence ID" value="MBF4692263.1"/>
    <property type="molecule type" value="Genomic_DNA"/>
</dbReference>
<dbReference type="InterPro" id="IPR035959">
    <property type="entry name" value="RutC-like_sf"/>
</dbReference>
<gene>
    <name evidence="2" type="ORF">ISU02_04010</name>
</gene>
<dbReference type="PROSITE" id="PS01094">
    <property type="entry name" value="UPF0076"/>
    <property type="match status" value="1"/>
</dbReference>
<dbReference type="InterPro" id="IPR006175">
    <property type="entry name" value="YjgF/YER057c/UK114"/>
</dbReference>
<evidence type="ECO:0000313" key="2">
    <source>
        <dbReference type="EMBL" id="MBF4692263.1"/>
    </source>
</evidence>
<dbReference type="CDD" id="cd00448">
    <property type="entry name" value="YjgF_YER057c_UK114_family"/>
    <property type="match status" value="1"/>
</dbReference>
<dbReference type="Gene3D" id="3.30.1330.40">
    <property type="entry name" value="RutC-like"/>
    <property type="match status" value="1"/>
</dbReference>
<comment type="similarity">
    <text evidence="1">Belongs to the RutC family.</text>
</comment>
<dbReference type="Pfam" id="PF01042">
    <property type="entry name" value="Ribonuc_L-PSP"/>
    <property type="match status" value="1"/>
</dbReference>
<accession>A0ABR9ZP66</accession>
<dbReference type="NCBIfam" id="TIGR00004">
    <property type="entry name" value="Rid family detoxifying hydrolase"/>
    <property type="match status" value="1"/>
</dbReference>
<reference evidence="2 3" key="1">
    <citation type="submission" date="2020-11" db="EMBL/GenBank/DDBJ databases">
        <title>Fusibacter basophilias sp. nov.</title>
        <authorList>
            <person name="Qiu D."/>
        </authorList>
    </citation>
    <scope>NUCLEOTIDE SEQUENCE [LARGE SCALE GENOMIC DNA]</scope>
    <source>
        <strain evidence="2 3">Q10-2</strain>
    </source>
</reference>
<proteinExistence type="inferred from homology"/>
<name>A0ABR9ZP66_9FIRM</name>
<dbReference type="InterPro" id="IPR019897">
    <property type="entry name" value="RidA_CS"/>
</dbReference>
<dbReference type="InterPro" id="IPR006056">
    <property type="entry name" value="RidA"/>
</dbReference>
<keyword evidence="3" id="KW-1185">Reference proteome</keyword>
<sequence>MKNVVETQNAPKAIGPYSQAITVDDYIFTSGQLPINPSTGEVLTGIKAQTRMALKNLTGILNEVGAELSDVVKTTVYLSEMKHFEAMNEVYKEFFTENFPARSAFEVAALPLGADVEIEAIARKKSTLGFKESHANIKGYTNINPTLNFE</sequence>
<comment type="caution">
    <text evidence="2">The sequence shown here is derived from an EMBL/GenBank/DDBJ whole genome shotgun (WGS) entry which is preliminary data.</text>
</comment>
<organism evidence="2 3">
    <name type="scientific">Fusibacter ferrireducens</name>
    <dbReference type="NCBI Taxonomy" id="2785058"/>
    <lineage>
        <taxon>Bacteria</taxon>
        <taxon>Bacillati</taxon>
        <taxon>Bacillota</taxon>
        <taxon>Clostridia</taxon>
        <taxon>Eubacteriales</taxon>
        <taxon>Eubacteriales Family XII. Incertae Sedis</taxon>
        <taxon>Fusibacter</taxon>
    </lineage>
</organism>
<evidence type="ECO:0000313" key="3">
    <source>
        <dbReference type="Proteomes" id="UP000614200"/>
    </source>
</evidence>
<dbReference type="Proteomes" id="UP000614200">
    <property type="component" value="Unassembled WGS sequence"/>
</dbReference>